<dbReference type="InterPro" id="IPR036390">
    <property type="entry name" value="WH_DNA-bd_sf"/>
</dbReference>
<evidence type="ECO:0000259" key="4">
    <source>
        <dbReference type="Pfam" id="PF00891"/>
    </source>
</evidence>
<protein>
    <submittedName>
        <fullName evidence="6">S-adenosyl-L-methionine-dependent methyltransferase</fullName>
    </submittedName>
</protein>
<dbReference type="KEGG" id="psq:PUNSTDRAFT_76791"/>
<dbReference type="SUPFAM" id="SSF53335">
    <property type="entry name" value="S-adenosyl-L-methionine-dependent methyltransferases"/>
    <property type="match status" value="1"/>
</dbReference>
<organism evidence="6 7">
    <name type="scientific">Punctularia strigosozonata (strain HHB-11173)</name>
    <name type="common">White-rot fungus</name>
    <dbReference type="NCBI Taxonomy" id="741275"/>
    <lineage>
        <taxon>Eukaryota</taxon>
        <taxon>Fungi</taxon>
        <taxon>Dikarya</taxon>
        <taxon>Basidiomycota</taxon>
        <taxon>Agaricomycotina</taxon>
        <taxon>Agaricomycetes</taxon>
        <taxon>Corticiales</taxon>
        <taxon>Punctulariaceae</taxon>
        <taxon>Punctularia</taxon>
    </lineage>
</organism>
<dbReference type="Gene3D" id="3.40.50.150">
    <property type="entry name" value="Vaccinia Virus protein VP39"/>
    <property type="match status" value="1"/>
</dbReference>
<dbReference type="Gene3D" id="1.10.10.10">
    <property type="entry name" value="Winged helix-like DNA-binding domain superfamily/Winged helix DNA-binding domain"/>
    <property type="match status" value="1"/>
</dbReference>
<dbReference type="GO" id="GO:0046983">
    <property type="term" value="F:protein dimerization activity"/>
    <property type="evidence" value="ECO:0007669"/>
    <property type="project" value="InterPro"/>
</dbReference>
<dbReference type="GO" id="GO:0032259">
    <property type="term" value="P:methylation"/>
    <property type="evidence" value="ECO:0007669"/>
    <property type="project" value="UniProtKB-KW"/>
</dbReference>
<dbReference type="Pfam" id="PF00891">
    <property type="entry name" value="Methyltransf_2"/>
    <property type="match status" value="1"/>
</dbReference>
<feature type="domain" description="O-methyltransferase C-terminal" evidence="4">
    <location>
        <begin position="218"/>
        <end position="390"/>
    </location>
</feature>
<dbReference type="InterPro" id="IPR012967">
    <property type="entry name" value="COMT_dimerisation"/>
</dbReference>
<dbReference type="InterPro" id="IPR016461">
    <property type="entry name" value="COMT-like"/>
</dbReference>
<dbReference type="InterPro" id="IPR036388">
    <property type="entry name" value="WH-like_DNA-bd_sf"/>
</dbReference>
<keyword evidence="7" id="KW-1185">Reference proteome</keyword>
<gene>
    <name evidence="6" type="ORF">PUNSTDRAFT_76791</name>
</gene>
<dbReference type="OrthoDB" id="2410195at2759"/>
<sequence length="475" mass="52265">MLAEIISQNVTVIQSISDQLKTPHPTLDDTYDSGSKAEQLTLHPEVLSSAFLAISAASQLIATLKLPGLSLLDRANCFHIPSAFRICLESAVAEILREGDPDGVDVAEIASKSGIDAGPLERALRLLATHYIFKETRPNVFANNRLSSMLDSGRSSATVLALGQRRDKPIVNGITNIQGEKYVGTDGITALLEQNADEVYKASAYIPDTVLSNDWSKTPFQRAFNLEKSIWDFYEEYPAHLQRIQIAMEGFVGVRPQLKLLKGFDWAQLRAGSLLVDVGGGNGSESYEIAKKAPHLKIIIEDREETVKQVTGPTWQAHAEKKSLLDSGRVSLLGQDFFDAQPDDLGKVAMFFMRFITHDWPTSDCVRILRRLHAAAAPDTLLLINDQVVPYACPTPPSLIYPGSWTPDVPSPLLANLGEASAEVYFIDFAMTALFNGQERTLGEFKEMAEQAGWKIEKVYQTVGSRISQVVCSKI</sequence>
<keyword evidence="3" id="KW-0949">S-adenosyl-L-methionine</keyword>
<evidence type="ECO:0000313" key="7">
    <source>
        <dbReference type="Proteomes" id="UP000054196"/>
    </source>
</evidence>
<dbReference type="AlphaFoldDB" id="R7S1H1"/>
<dbReference type="RefSeq" id="XP_007388544.1">
    <property type="nucleotide sequence ID" value="XM_007388482.1"/>
</dbReference>
<evidence type="ECO:0000256" key="3">
    <source>
        <dbReference type="ARBA" id="ARBA00022691"/>
    </source>
</evidence>
<keyword evidence="1 6" id="KW-0489">Methyltransferase</keyword>
<dbReference type="GO" id="GO:0008171">
    <property type="term" value="F:O-methyltransferase activity"/>
    <property type="evidence" value="ECO:0007669"/>
    <property type="project" value="InterPro"/>
</dbReference>
<dbReference type="PANTHER" id="PTHR43712">
    <property type="entry name" value="PUTATIVE (AFU_ORTHOLOGUE AFUA_4G14580)-RELATED"/>
    <property type="match status" value="1"/>
</dbReference>
<dbReference type="eggNOG" id="KOG3178">
    <property type="taxonomic scope" value="Eukaryota"/>
</dbReference>
<reference evidence="7" key="1">
    <citation type="journal article" date="2012" name="Science">
        <title>The Paleozoic origin of enzymatic lignin decomposition reconstructed from 31 fungal genomes.</title>
        <authorList>
            <person name="Floudas D."/>
            <person name="Binder M."/>
            <person name="Riley R."/>
            <person name="Barry K."/>
            <person name="Blanchette R.A."/>
            <person name="Henrissat B."/>
            <person name="Martinez A.T."/>
            <person name="Otillar R."/>
            <person name="Spatafora J.W."/>
            <person name="Yadav J.S."/>
            <person name="Aerts A."/>
            <person name="Benoit I."/>
            <person name="Boyd A."/>
            <person name="Carlson A."/>
            <person name="Copeland A."/>
            <person name="Coutinho P.M."/>
            <person name="de Vries R.P."/>
            <person name="Ferreira P."/>
            <person name="Findley K."/>
            <person name="Foster B."/>
            <person name="Gaskell J."/>
            <person name="Glotzer D."/>
            <person name="Gorecki P."/>
            <person name="Heitman J."/>
            <person name="Hesse C."/>
            <person name="Hori C."/>
            <person name="Igarashi K."/>
            <person name="Jurgens J.A."/>
            <person name="Kallen N."/>
            <person name="Kersten P."/>
            <person name="Kohler A."/>
            <person name="Kuees U."/>
            <person name="Kumar T.K.A."/>
            <person name="Kuo A."/>
            <person name="LaButti K."/>
            <person name="Larrondo L.F."/>
            <person name="Lindquist E."/>
            <person name="Ling A."/>
            <person name="Lombard V."/>
            <person name="Lucas S."/>
            <person name="Lundell T."/>
            <person name="Martin R."/>
            <person name="McLaughlin D.J."/>
            <person name="Morgenstern I."/>
            <person name="Morin E."/>
            <person name="Murat C."/>
            <person name="Nagy L.G."/>
            <person name="Nolan M."/>
            <person name="Ohm R.A."/>
            <person name="Patyshakuliyeva A."/>
            <person name="Rokas A."/>
            <person name="Ruiz-Duenas F.J."/>
            <person name="Sabat G."/>
            <person name="Salamov A."/>
            <person name="Samejima M."/>
            <person name="Schmutz J."/>
            <person name="Slot J.C."/>
            <person name="St John F."/>
            <person name="Stenlid J."/>
            <person name="Sun H."/>
            <person name="Sun S."/>
            <person name="Syed K."/>
            <person name="Tsang A."/>
            <person name="Wiebenga A."/>
            <person name="Young D."/>
            <person name="Pisabarro A."/>
            <person name="Eastwood D.C."/>
            <person name="Martin F."/>
            <person name="Cullen D."/>
            <person name="Grigoriev I.V."/>
            <person name="Hibbett D.S."/>
        </authorList>
    </citation>
    <scope>NUCLEOTIDE SEQUENCE [LARGE SCALE GENOMIC DNA]</scope>
    <source>
        <strain evidence="7">HHB-11173 SS5</strain>
    </source>
</reference>
<dbReference type="InterPro" id="IPR001077">
    <property type="entry name" value="COMT_C"/>
</dbReference>
<evidence type="ECO:0000256" key="1">
    <source>
        <dbReference type="ARBA" id="ARBA00022603"/>
    </source>
</evidence>
<proteinExistence type="predicted"/>
<dbReference type="PROSITE" id="PS51683">
    <property type="entry name" value="SAM_OMT_II"/>
    <property type="match status" value="1"/>
</dbReference>
<evidence type="ECO:0000256" key="2">
    <source>
        <dbReference type="ARBA" id="ARBA00022679"/>
    </source>
</evidence>
<name>R7S1H1_PUNST</name>
<dbReference type="SUPFAM" id="SSF46785">
    <property type="entry name" value="Winged helix' DNA-binding domain"/>
    <property type="match status" value="1"/>
</dbReference>
<evidence type="ECO:0000313" key="6">
    <source>
        <dbReference type="EMBL" id="EIN04073.1"/>
    </source>
</evidence>
<dbReference type="PANTHER" id="PTHR43712:SF2">
    <property type="entry name" value="O-METHYLTRANSFERASE CICE"/>
    <property type="match status" value="1"/>
</dbReference>
<dbReference type="Pfam" id="PF08100">
    <property type="entry name" value="Dimerisation"/>
    <property type="match status" value="1"/>
</dbReference>
<accession>R7S1H1</accession>
<evidence type="ECO:0000259" key="5">
    <source>
        <dbReference type="Pfam" id="PF08100"/>
    </source>
</evidence>
<keyword evidence="2 6" id="KW-0808">Transferase</keyword>
<dbReference type="Proteomes" id="UP000054196">
    <property type="component" value="Unassembled WGS sequence"/>
</dbReference>
<dbReference type="OMA" id="WKITDVK"/>
<dbReference type="EMBL" id="JH687556">
    <property type="protein sequence ID" value="EIN04073.1"/>
    <property type="molecule type" value="Genomic_DNA"/>
</dbReference>
<dbReference type="GeneID" id="18885672"/>
<dbReference type="InterPro" id="IPR029063">
    <property type="entry name" value="SAM-dependent_MTases_sf"/>
</dbReference>
<feature type="domain" description="O-methyltransferase dimerisation" evidence="5">
    <location>
        <begin position="75"/>
        <end position="150"/>
    </location>
</feature>
<dbReference type="HOGENOM" id="CLU_005533_0_3_1"/>